<reference evidence="1 2" key="1">
    <citation type="journal article" date="2019" name="Commun. Biol.">
        <title>The bagworm genome reveals a unique fibroin gene that provides high tensile strength.</title>
        <authorList>
            <person name="Kono N."/>
            <person name="Nakamura H."/>
            <person name="Ohtoshi R."/>
            <person name="Tomita M."/>
            <person name="Numata K."/>
            <person name="Arakawa K."/>
        </authorList>
    </citation>
    <scope>NUCLEOTIDE SEQUENCE [LARGE SCALE GENOMIC DNA]</scope>
</reference>
<name>A0A4C1YKZ1_EUMVA</name>
<evidence type="ECO:0000313" key="1">
    <source>
        <dbReference type="EMBL" id="GBP75740.1"/>
    </source>
</evidence>
<evidence type="ECO:0000313" key="2">
    <source>
        <dbReference type="Proteomes" id="UP000299102"/>
    </source>
</evidence>
<protein>
    <submittedName>
        <fullName evidence="1">Uncharacterized protein</fullName>
    </submittedName>
</protein>
<proteinExistence type="predicted"/>
<comment type="caution">
    <text evidence="1">The sequence shown here is derived from an EMBL/GenBank/DDBJ whole genome shotgun (WGS) entry which is preliminary data.</text>
</comment>
<dbReference type="AlphaFoldDB" id="A0A4C1YKZ1"/>
<gene>
    <name evidence="1" type="ORF">EVAR_59382_1</name>
</gene>
<sequence length="101" mass="11297">MANFAAGGGRYDPRANLYITTLNMTLKIDLIFSLAEPKIPNGVSGSRAPVRPENSFGDMEIIVFRLSKAGTCFPISMNPVLIDLLRFRHWDSEKKKANGYY</sequence>
<accession>A0A4C1YKZ1</accession>
<dbReference type="Proteomes" id="UP000299102">
    <property type="component" value="Unassembled WGS sequence"/>
</dbReference>
<dbReference type="EMBL" id="BGZK01001260">
    <property type="protein sequence ID" value="GBP75740.1"/>
    <property type="molecule type" value="Genomic_DNA"/>
</dbReference>
<organism evidence="1 2">
    <name type="scientific">Eumeta variegata</name>
    <name type="common">Bagworm moth</name>
    <name type="synonym">Eumeta japonica</name>
    <dbReference type="NCBI Taxonomy" id="151549"/>
    <lineage>
        <taxon>Eukaryota</taxon>
        <taxon>Metazoa</taxon>
        <taxon>Ecdysozoa</taxon>
        <taxon>Arthropoda</taxon>
        <taxon>Hexapoda</taxon>
        <taxon>Insecta</taxon>
        <taxon>Pterygota</taxon>
        <taxon>Neoptera</taxon>
        <taxon>Endopterygota</taxon>
        <taxon>Lepidoptera</taxon>
        <taxon>Glossata</taxon>
        <taxon>Ditrysia</taxon>
        <taxon>Tineoidea</taxon>
        <taxon>Psychidae</taxon>
        <taxon>Oiketicinae</taxon>
        <taxon>Eumeta</taxon>
    </lineage>
</organism>
<keyword evidence="2" id="KW-1185">Reference proteome</keyword>